<keyword evidence="2" id="KW-0812">Transmembrane</keyword>
<comment type="caution">
    <text evidence="3">The sequence shown here is derived from an EMBL/GenBank/DDBJ whole genome shotgun (WGS) entry which is preliminary data.</text>
</comment>
<dbReference type="Proteomes" id="UP000829685">
    <property type="component" value="Unassembled WGS sequence"/>
</dbReference>
<sequence>MERQLTDPFADYGSKDWWFALTILFALLFIMVILILADIKRKCTTGEFQETMKDAARGVWCLIKAVCRGVLAVPGLIFHAPGMIIACIKARNEECKHKGIQKALLDASKAESGQAKGPKDNIRARKNDLAPTAATRPTAQPAEALPSTQSLPYRMISRIFR</sequence>
<evidence type="ECO:0000313" key="3">
    <source>
        <dbReference type="EMBL" id="KAI1856422.1"/>
    </source>
</evidence>
<gene>
    <name evidence="3" type="ORF">JX265_011669</name>
</gene>
<reference evidence="3" key="1">
    <citation type="submission" date="2021-03" db="EMBL/GenBank/DDBJ databases">
        <title>Revisited historic fungal species revealed as producer of novel bioactive compounds through whole genome sequencing and comparative genomics.</title>
        <authorList>
            <person name="Vignolle G.A."/>
            <person name="Hochenegger N."/>
            <person name="Mach R.L."/>
            <person name="Mach-Aigner A.R."/>
            <person name="Javad Rahimi M."/>
            <person name="Salim K.A."/>
            <person name="Chan C.M."/>
            <person name="Lim L.B.L."/>
            <person name="Cai F."/>
            <person name="Druzhinina I.S."/>
            <person name="U'Ren J.M."/>
            <person name="Derntl C."/>
        </authorList>
    </citation>
    <scope>NUCLEOTIDE SEQUENCE</scope>
    <source>
        <strain evidence="3">TUCIM 5799</strain>
    </source>
</reference>
<dbReference type="EMBL" id="JAFIMR010000044">
    <property type="protein sequence ID" value="KAI1856422.1"/>
    <property type="molecule type" value="Genomic_DNA"/>
</dbReference>
<feature type="compositionally biased region" description="Low complexity" evidence="1">
    <location>
        <begin position="130"/>
        <end position="144"/>
    </location>
</feature>
<evidence type="ECO:0000256" key="1">
    <source>
        <dbReference type="SAM" id="MobiDB-lite"/>
    </source>
</evidence>
<proteinExistence type="predicted"/>
<feature type="compositionally biased region" description="Basic and acidic residues" evidence="1">
    <location>
        <begin position="117"/>
        <end position="128"/>
    </location>
</feature>
<feature type="region of interest" description="Disordered" evidence="1">
    <location>
        <begin position="109"/>
        <end position="147"/>
    </location>
</feature>
<accession>A0A9P9WBN4</accession>
<evidence type="ECO:0000256" key="2">
    <source>
        <dbReference type="SAM" id="Phobius"/>
    </source>
</evidence>
<dbReference type="AlphaFoldDB" id="A0A9P9WBN4"/>
<keyword evidence="2" id="KW-0472">Membrane</keyword>
<keyword evidence="4" id="KW-1185">Reference proteome</keyword>
<protein>
    <submittedName>
        <fullName evidence="3">Uncharacterized protein</fullName>
    </submittedName>
</protein>
<feature type="transmembrane region" description="Helical" evidence="2">
    <location>
        <begin position="17"/>
        <end position="37"/>
    </location>
</feature>
<keyword evidence="2" id="KW-1133">Transmembrane helix</keyword>
<evidence type="ECO:0000313" key="4">
    <source>
        <dbReference type="Proteomes" id="UP000829685"/>
    </source>
</evidence>
<organism evidence="3 4">
    <name type="scientific">Neoarthrinium moseri</name>
    <dbReference type="NCBI Taxonomy" id="1658444"/>
    <lineage>
        <taxon>Eukaryota</taxon>
        <taxon>Fungi</taxon>
        <taxon>Dikarya</taxon>
        <taxon>Ascomycota</taxon>
        <taxon>Pezizomycotina</taxon>
        <taxon>Sordariomycetes</taxon>
        <taxon>Xylariomycetidae</taxon>
        <taxon>Amphisphaeriales</taxon>
        <taxon>Apiosporaceae</taxon>
        <taxon>Neoarthrinium</taxon>
    </lineage>
</organism>
<name>A0A9P9WBN4_9PEZI</name>